<evidence type="ECO:0000256" key="2">
    <source>
        <dbReference type="ARBA" id="ARBA00010350"/>
    </source>
</evidence>
<comment type="similarity">
    <text evidence="2 6">Belongs to the BI1 family.</text>
</comment>
<evidence type="ECO:0000313" key="7">
    <source>
        <dbReference type="EMBL" id="NIK90444.1"/>
    </source>
</evidence>
<keyword evidence="4 6" id="KW-1133">Transmembrane helix</keyword>
<gene>
    <name evidence="7" type="ORF">FHS83_003762</name>
</gene>
<keyword evidence="3 6" id="KW-0812">Transmembrane</keyword>
<organism evidence="7 8">
    <name type="scientific">Rhizomicrobium palustre</name>
    <dbReference type="NCBI Taxonomy" id="189966"/>
    <lineage>
        <taxon>Bacteria</taxon>
        <taxon>Pseudomonadati</taxon>
        <taxon>Pseudomonadota</taxon>
        <taxon>Alphaproteobacteria</taxon>
        <taxon>Micropepsales</taxon>
        <taxon>Micropepsaceae</taxon>
        <taxon>Rhizomicrobium</taxon>
    </lineage>
</organism>
<evidence type="ECO:0000256" key="5">
    <source>
        <dbReference type="ARBA" id="ARBA00023136"/>
    </source>
</evidence>
<evidence type="ECO:0008006" key="9">
    <source>
        <dbReference type="Google" id="ProtNLM"/>
    </source>
</evidence>
<comment type="subcellular location">
    <subcellularLocation>
        <location evidence="1">Membrane</location>
        <topology evidence="1">Multi-pass membrane protein</topology>
    </subcellularLocation>
</comment>
<evidence type="ECO:0000256" key="6">
    <source>
        <dbReference type="RuleBase" id="RU004379"/>
    </source>
</evidence>
<name>A0A846N347_9PROT</name>
<dbReference type="RefSeq" id="WP_167085004.1">
    <property type="nucleotide sequence ID" value="NZ_BAAADC010000001.1"/>
</dbReference>
<evidence type="ECO:0000313" key="8">
    <source>
        <dbReference type="Proteomes" id="UP000570514"/>
    </source>
</evidence>
<feature type="transmembrane region" description="Helical" evidence="6">
    <location>
        <begin position="70"/>
        <end position="94"/>
    </location>
</feature>
<reference evidence="7 8" key="1">
    <citation type="submission" date="2020-03" db="EMBL/GenBank/DDBJ databases">
        <title>Genomic Encyclopedia of Type Strains, Phase IV (KMG-IV): sequencing the most valuable type-strain genomes for metagenomic binning, comparative biology and taxonomic classification.</title>
        <authorList>
            <person name="Goeker M."/>
        </authorList>
    </citation>
    <scope>NUCLEOTIDE SEQUENCE [LARGE SCALE GENOMIC DNA]</scope>
    <source>
        <strain evidence="7 8">DSM 19867</strain>
    </source>
</reference>
<dbReference type="InterPro" id="IPR006214">
    <property type="entry name" value="Bax_inhibitor_1-related"/>
</dbReference>
<dbReference type="Pfam" id="PF01027">
    <property type="entry name" value="Bax1-I"/>
    <property type="match status" value="1"/>
</dbReference>
<feature type="transmembrane region" description="Helical" evidence="6">
    <location>
        <begin position="186"/>
        <end position="204"/>
    </location>
</feature>
<comment type="caution">
    <text evidence="7">The sequence shown here is derived from an EMBL/GenBank/DDBJ whole genome shotgun (WGS) entry which is preliminary data.</text>
</comment>
<feature type="transmembrane region" description="Helical" evidence="6">
    <location>
        <begin position="162"/>
        <end position="180"/>
    </location>
</feature>
<feature type="transmembrane region" description="Helical" evidence="6">
    <location>
        <begin position="131"/>
        <end position="150"/>
    </location>
</feature>
<dbReference type="AlphaFoldDB" id="A0A846N347"/>
<sequence length="251" mass="27282">MADYDSNRLYRAPADVAGAIDQGLRKYMLRVYNYMALALIVTGLTAYGVFSASTVTDPETGRLALTGLGATLFTSPIKWVVMFAPLAMVLFLNARFERMSVAGAQSAFWVFSGLLGLSMAMIFMVYTASSIAQVFFITAAAFGGLSLYGYTTRTDLTAMGSFLIMGVWGLLIAGIVNIFLHSSMMAWVTSVAGVGIFAGLTAYDTQKIKEMYYEGDGEVVAGKKAILGALSLYLDFINMFQYLLFLLGNRR</sequence>
<evidence type="ECO:0000256" key="1">
    <source>
        <dbReference type="ARBA" id="ARBA00004141"/>
    </source>
</evidence>
<dbReference type="Proteomes" id="UP000570514">
    <property type="component" value="Unassembled WGS sequence"/>
</dbReference>
<keyword evidence="8" id="KW-1185">Reference proteome</keyword>
<accession>A0A846N347</accession>
<dbReference type="EMBL" id="JAASRM010000001">
    <property type="protein sequence ID" value="NIK90444.1"/>
    <property type="molecule type" value="Genomic_DNA"/>
</dbReference>
<feature type="transmembrane region" description="Helical" evidence="6">
    <location>
        <begin position="225"/>
        <end position="247"/>
    </location>
</feature>
<feature type="transmembrane region" description="Helical" evidence="6">
    <location>
        <begin position="31"/>
        <end position="50"/>
    </location>
</feature>
<evidence type="ECO:0000256" key="4">
    <source>
        <dbReference type="ARBA" id="ARBA00022989"/>
    </source>
</evidence>
<evidence type="ECO:0000256" key="3">
    <source>
        <dbReference type="ARBA" id="ARBA00022692"/>
    </source>
</evidence>
<keyword evidence="5 6" id="KW-0472">Membrane</keyword>
<dbReference type="PANTHER" id="PTHR23291">
    <property type="entry name" value="BAX INHIBITOR-RELATED"/>
    <property type="match status" value="1"/>
</dbReference>
<protein>
    <recommendedName>
        <fullName evidence="9">BAX inhibitor (BI)-1/YccA family protein</fullName>
    </recommendedName>
</protein>
<dbReference type="GO" id="GO:0005886">
    <property type="term" value="C:plasma membrane"/>
    <property type="evidence" value="ECO:0007669"/>
    <property type="project" value="TreeGrafter"/>
</dbReference>
<dbReference type="PANTHER" id="PTHR23291:SF50">
    <property type="entry name" value="PROTEIN LIFEGUARD 4"/>
    <property type="match status" value="1"/>
</dbReference>
<feature type="transmembrane region" description="Helical" evidence="6">
    <location>
        <begin position="106"/>
        <end position="125"/>
    </location>
</feature>
<proteinExistence type="inferred from homology"/>
<dbReference type="CDD" id="cd10432">
    <property type="entry name" value="BI-1-like_bacterial"/>
    <property type="match status" value="1"/>
</dbReference>